<name>A0ABR5Y8Q3_9SPHN</name>
<protein>
    <submittedName>
        <fullName evidence="3">Uncharacterized protein</fullName>
    </submittedName>
</protein>
<keyword evidence="4" id="KW-1185">Reference proteome</keyword>
<evidence type="ECO:0000313" key="3">
    <source>
        <dbReference type="EMBL" id="KZE08744.1"/>
    </source>
</evidence>
<keyword evidence="2" id="KW-0732">Signal</keyword>
<comment type="caution">
    <text evidence="3">The sequence shown here is derived from an EMBL/GenBank/DDBJ whole genome shotgun (WGS) entry which is preliminary data.</text>
</comment>
<dbReference type="EMBL" id="LQQO01000061">
    <property type="protein sequence ID" value="KZE08744.1"/>
    <property type="molecule type" value="Genomic_DNA"/>
</dbReference>
<feature type="region of interest" description="Disordered" evidence="1">
    <location>
        <begin position="33"/>
        <end position="64"/>
    </location>
</feature>
<evidence type="ECO:0000256" key="1">
    <source>
        <dbReference type="SAM" id="MobiDB-lite"/>
    </source>
</evidence>
<accession>A0ABR5Y8Q3</accession>
<organism evidence="3 4">
    <name type="scientific">Sphingomonas hankookensis</name>
    <dbReference type="NCBI Taxonomy" id="563996"/>
    <lineage>
        <taxon>Bacteria</taxon>
        <taxon>Pseudomonadati</taxon>
        <taxon>Pseudomonadota</taxon>
        <taxon>Alphaproteobacteria</taxon>
        <taxon>Sphingomonadales</taxon>
        <taxon>Sphingomonadaceae</taxon>
        <taxon>Sphingomonas</taxon>
    </lineage>
</organism>
<proteinExistence type="predicted"/>
<evidence type="ECO:0000313" key="4">
    <source>
        <dbReference type="Proteomes" id="UP000076609"/>
    </source>
</evidence>
<sequence length="115" mass="12464">MLMRVILPILLLAIAAPASAQIWDGGRSAVREMPAAPSASFDRDLNDANRSIRDGRRRGDLSRAEARTLRAESAMIERLAKQARAGGPAWANTTALDERARAFGAQVAAARARRR</sequence>
<evidence type="ECO:0000256" key="2">
    <source>
        <dbReference type="SAM" id="SignalP"/>
    </source>
</evidence>
<reference evidence="4" key="1">
    <citation type="submission" date="2016-01" db="EMBL/GenBank/DDBJ databases">
        <title>Draft genome of Chromobacterium sp. F49.</title>
        <authorList>
            <person name="Hong K.W."/>
        </authorList>
    </citation>
    <scope>NUCLEOTIDE SEQUENCE [LARGE SCALE GENOMIC DNA]</scope>
    <source>
        <strain evidence="4">CN3</strain>
    </source>
</reference>
<feature type="chain" id="PRO_5045675051" evidence="2">
    <location>
        <begin position="21"/>
        <end position="115"/>
    </location>
</feature>
<gene>
    <name evidence="3" type="ORF">AVT10_07420</name>
</gene>
<feature type="compositionally biased region" description="Basic and acidic residues" evidence="1">
    <location>
        <begin position="41"/>
        <end position="64"/>
    </location>
</feature>
<feature type="signal peptide" evidence="2">
    <location>
        <begin position="1"/>
        <end position="20"/>
    </location>
</feature>
<dbReference type="Proteomes" id="UP000076609">
    <property type="component" value="Unassembled WGS sequence"/>
</dbReference>